<dbReference type="SUPFAM" id="SSF54211">
    <property type="entry name" value="Ribosomal protein S5 domain 2-like"/>
    <property type="match status" value="1"/>
</dbReference>
<dbReference type="Pfam" id="PF13335">
    <property type="entry name" value="Mg_chelatase_C"/>
    <property type="match status" value="1"/>
</dbReference>
<dbReference type="InterPro" id="IPR020568">
    <property type="entry name" value="Ribosomal_Su5_D2-typ_SF"/>
</dbReference>
<dbReference type="PANTHER" id="PTHR32039:SF7">
    <property type="entry name" value="COMPETENCE PROTEIN COMM"/>
    <property type="match status" value="1"/>
</dbReference>
<comment type="similarity">
    <text evidence="1">Belongs to the Mg-chelatase subunits D/I family. ComM subfamily.</text>
</comment>
<dbReference type="Gene3D" id="3.40.50.300">
    <property type="entry name" value="P-loop containing nucleotide triphosphate hydrolases"/>
    <property type="match status" value="1"/>
</dbReference>
<dbReference type="InterPro" id="IPR025158">
    <property type="entry name" value="Mg_chelat-rel_C"/>
</dbReference>
<evidence type="ECO:0000259" key="2">
    <source>
        <dbReference type="SMART" id="SM00382"/>
    </source>
</evidence>
<dbReference type="Gene3D" id="3.30.230.10">
    <property type="match status" value="1"/>
</dbReference>
<dbReference type="InterPro" id="IPR004482">
    <property type="entry name" value="Mg_chelat-rel"/>
</dbReference>
<dbReference type="InterPro" id="IPR045006">
    <property type="entry name" value="CHLI-like"/>
</dbReference>
<dbReference type="SUPFAM" id="SSF52540">
    <property type="entry name" value="P-loop containing nucleoside triphosphate hydrolases"/>
    <property type="match status" value="1"/>
</dbReference>
<dbReference type="NCBIfam" id="TIGR00368">
    <property type="entry name" value="YifB family Mg chelatase-like AAA ATPase"/>
    <property type="match status" value="1"/>
</dbReference>
<dbReference type="InterPro" id="IPR014721">
    <property type="entry name" value="Ribsml_uS5_D2-typ_fold_subgr"/>
</dbReference>
<name>A0A6J6X3D2_9ZZZZ</name>
<dbReference type="EMBL" id="CAFAAG010000043">
    <property type="protein sequence ID" value="CAB4791840.1"/>
    <property type="molecule type" value="Genomic_DNA"/>
</dbReference>
<dbReference type="InterPro" id="IPR027417">
    <property type="entry name" value="P-loop_NTPase"/>
</dbReference>
<dbReference type="PANTHER" id="PTHR32039">
    <property type="entry name" value="MAGNESIUM-CHELATASE SUBUNIT CHLI"/>
    <property type="match status" value="1"/>
</dbReference>
<feature type="domain" description="AAA+ ATPase" evidence="2">
    <location>
        <begin position="213"/>
        <end position="395"/>
    </location>
</feature>
<accession>A0A6J6X3D2</accession>
<evidence type="ECO:0000256" key="1">
    <source>
        <dbReference type="ARBA" id="ARBA00006354"/>
    </source>
</evidence>
<protein>
    <submittedName>
        <fullName evidence="3">Unannotated protein</fullName>
    </submittedName>
</protein>
<evidence type="ECO:0000313" key="3">
    <source>
        <dbReference type="EMBL" id="CAB4791840.1"/>
    </source>
</evidence>
<dbReference type="InterPro" id="IPR003593">
    <property type="entry name" value="AAA+_ATPase"/>
</dbReference>
<reference evidence="3" key="1">
    <citation type="submission" date="2020-05" db="EMBL/GenBank/DDBJ databases">
        <authorList>
            <person name="Chiriac C."/>
            <person name="Salcher M."/>
            <person name="Ghai R."/>
            <person name="Kavagutti S V."/>
        </authorList>
    </citation>
    <scope>NUCLEOTIDE SEQUENCE</scope>
</reference>
<dbReference type="Pfam" id="PF13541">
    <property type="entry name" value="ChlI"/>
    <property type="match status" value="1"/>
</dbReference>
<dbReference type="SMART" id="SM00382">
    <property type="entry name" value="AAA"/>
    <property type="match status" value="1"/>
</dbReference>
<sequence length="518" mass="55169">MAFSSVRSSTLLGVQGKAVDVEIHVGMGLPGFTIVGQPDEACRESRDRVRAALLSCDLPWPNRRITVNLATSVHERKGGAGLDVAIAIGLLIVQDVLPNEIAERYAFIAELGLDGTLRPVAGVVPLVAAIDDRIVVVANECEREARIAARDEVVCAQTLAHLVKCLTGEAAWISSPTRTQVRTIINAAPPIVDMKDVRGQFAARQALEIAAAGAHHLLFVGPPGAGKSMLAQRISGILPVLTDEEAVATTIVHSAAQVTLPQSGIITLPPFRAPHHSTSLVAMVGGGSSSMRPGEISLATNGVLFLDELGEFAPTVLDALRQPLEDGVVRLARAKSSITMPAKFLLIAATNPCPCGEGMPGVCVCDDSAKKRYLRRFSGPLLDRFDLRVAVSRPHVDELLADTPAESSAAIAKRILRVREMAMLRSGCLNSDLSPDMLDTYAPLTAAAAALLRYHLERGRLSGRGYHRIRRVARTIADLQTAVDRSSDHSVDQVDEAHVATALALRVGVHPQLSGDKL</sequence>
<dbReference type="InterPro" id="IPR000523">
    <property type="entry name" value="Mg_chelatse_chII-like_cat_dom"/>
</dbReference>
<organism evidence="3">
    <name type="scientific">freshwater metagenome</name>
    <dbReference type="NCBI Taxonomy" id="449393"/>
    <lineage>
        <taxon>unclassified sequences</taxon>
        <taxon>metagenomes</taxon>
        <taxon>ecological metagenomes</taxon>
    </lineage>
</organism>
<dbReference type="Pfam" id="PF01078">
    <property type="entry name" value="Mg_chelatase"/>
    <property type="match status" value="1"/>
</dbReference>
<proteinExistence type="inferred from homology"/>
<dbReference type="GO" id="GO:0005524">
    <property type="term" value="F:ATP binding"/>
    <property type="evidence" value="ECO:0007669"/>
    <property type="project" value="InterPro"/>
</dbReference>
<gene>
    <name evidence="3" type="ORF">UFOPK2975_00702</name>
</gene>
<dbReference type="AlphaFoldDB" id="A0A6J6X3D2"/>